<protein>
    <submittedName>
        <fullName evidence="4">4-coumarate--CoA ligase-like protein</fullName>
    </submittedName>
</protein>
<dbReference type="InterPro" id="IPR042099">
    <property type="entry name" value="ANL_N_sf"/>
</dbReference>
<dbReference type="InterPro" id="IPR000873">
    <property type="entry name" value="AMP-dep_synth/lig_dom"/>
</dbReference>
<dbReference type="PROSITE" id="PS00455">
    <property type="entry name" value="AMP_BINDING"/>
    <property type="match status" value="1"/>
</dbReference>
<dbReference type="InterPro" id="IPR045851">
    <property type="entry name" value="AMP-bd_C_sf"/>
</dbReference>
<dbReference type="GO" id="GO:0016405">
    <property type="term" value="F:CoA-ligase activity"/>
    <property type="evidence" value="ECO:0007669"/>
    <property type="project" value="TreeGrafter"/>
</dbReference>
<dbReference type="Gene3D" id="3.30.300.30">
    <property type="match status" value="1"/>
</dbReference>
<dbReference type="Proteomes" id="UP000029964">
    <property type="component" value="Unassembled WGS sequence"/>
</dbReference>
<dbReference type="GO" id="GO:0019748">
    <property type="term" value="P:secondary metabolic process"/>
    <property type="evidence" value="ECO:0007669"/>
    <property type="project" value="TreeGrafter"/>
</dbReference>
<dbReference type="SUPFAM" id="SSF56801">
    <property type="entry name" value="Acetyl-CoA synthetase-like"/>
    <property type="match status" value="1"/>
</dbReference>
<dbReference type="EMBL" id="JPKY01000037">
    <property type="protein sequence ID" value="KFH45101.1"/>
    <property type="molecule type" value="Genomic_DNA"/>
</dbReference>
<feature type="transmembrane region" description="Helical" evidence="1">
    <location>
        <begin position="286"/>
        <end position="306"/>
    </location>
</feature>
<proteinExistence type="predicted"/>
<dbReference type="STRING" id="857340.A0A086T6W9"/>
<sequence length="643" mass="69138">MPDLTKSNAPPAYAGAPADIEPANVFDWLFSSPFEVESAFTPPAHRVPKVEDERLVFVDEVSDRGLTRSQLHRDALTLATGLQAIHNLDPNHGIQTLPPTPTCPSGPQIAPIVLIQLPNCLPFATAVLGTLASGLTATLASPLLTSKELAWVLGNSRPRVIITAAGTCLSAMREALDMQDDKAYFSCIPVYAVDLATEPYPSSSTSGSSTDWKTLLAPPSANLRKPTRFNAASRTAVILWSSGTSGRSKGVLLSHHALNFSIASLWHDADFYKQQQRQQQQQQQRWIGFVPFFHVYGLLNLFLLAVPTGSTVYTMPSFHLEALLAAIPRRRITYLHMAPPVAVLLAKSPAVEKYARRDASGRNGFSSVVAGVTGGAPLGHDIVAQVYARLGFRIRLGYGLTEACSVTVQPGTTRADMQAHRDDTGRPHWGVELMIASGSQDGQQEGNAHPATLGEAGEVLIRSRGLMMGYLPFGGLAPGAKVDMGPTTEALTPDGWFRTGDVGSLEAEGTLRLSDRIKELIKVRGFQVPPAELEAVLCGSDEVGDAGVVGVYDAAAATEYPRAFVVAAKKSLEAEELRALAGRLRALVERQTARYKWLRGGIVFVNKIPKSPSGKILRRVMRDGGVKGLEVAVYEPKVGDSKL</sequence>
<reference evidence="5" key="1">
    <citation type="journal article" date="2014" name="Genome Announc.">
        <title>Genome sequence and annotation of Acremonium chrysogenum, producer of the beta-lactam antibiotic cephalosporin C.</title>
        <authorList>
            <person name="Terfehr D."/>
            <person name="Dahlmann T.A."/>
            <person name="Specht T."/>
            <person name="Zadra I."/>
            <person name="Kuernsteiner H."/>
            <person name="Kueck U."/>
        </authorList>
    </citation>
    <scope>NUCLEOTIDE SEQUENCE [LARGE SCALE GENOMIC DNA]</scope>
    <source>
        <strain evidence="5">ATCC 11550 / CBS 779.69 / DSM 880 / IAM 14645 / JCM 23072 / IMI 49137</strain>
    </source>
</reference>
<keyword evidence="1" id="KW-1133">Transmembrane helix</keyword>
<organism evidence="4 5">
    <name type="scientific">Hapsidospora chrysogenum (strain ATCC 11550 / CBS 779.69 / DSM 880 / IAM 14645 / JCM 23072 / IMI 49137)</name>
    <name type="common">Acremonium chrysogenum</name>
    <dbReference type="NCBI Taxonomy" id="857340"/>
    <lineage>
        <taxon>Eukaryota</taxon>
        <taxon>Fungi</taxon>
        <taxon>Dikarya</taxon>
        <taxon>Ascomycota</taxon>
        <taxon>Pezizomycotina</taxon>
        <taxon>Sordariomycetes</taxon>
        <taxon>Hypocreomycetidae</taxon>
        <taxon>Hypocreales</taxon>
        <taxon>Bionectriaceae</taxon>
        <taxon>Hapsidospora</taxon>
    </lineage>
</organism>
<dbReference type="InterPro" id="IPR025110">
    <property type="entry name" value="AMP-bd_C"/>
</dbReference>
<dbReference type="PANTHER" id="PTHR24096">
    <property type="entry name" value="LONG-CHAIN-FATTY-ACID--COA LIGASE"/>
    <property type="match status" value="1"/>
</dbReference>
<keyword evidence="5" id="KW-1185">Reference proteome</keyword>
<keyword evidence="1" id="KW-0812">Transmembrane</keyword>
<dbReference type="Pfam" id="PF00501">
    <property type="entry name" value="AMP-binding"/>
    <property type="match status" value="1"/>
</dbReference>
<name>A0A086T6W9_HAPC1</name>
<evidence type="ECO:0000256" key="1">
    <source>
        <dbReference type="SAM" id="Phobius"/>
    </source>
</evidence>
<comment type="caution">
    <text evidence="4">The sequence shown here is derived from an EMBL/GenBank/DDBJ whole genome shotgun (WGS) entry which is preliminary data.</text>
</comment>
<dbReference type="OrthoDB" id="6509636at2759"/>
<dbReference type="HOGENOM" id="CLU_000022_59_2_1"/>
<dbReference type="Gene3D" id="3.40.50.12780">
    <property type="entry name" value="N-terminal domain of ligase-like"/>
    <property type="match status" value="1"/>
</dbReference>
<feature type="domain" description="AMP-dependent synthetase/ligase" evidence="2">
    <location>
        <begin position="112"/>
        <end position="471"/>
    </location>
</feature>
<evidence type="ECO:0000313" key="4">
    <source>
        <dbReference type="EMBL" id="KFH45101.1"/>
    </source>
</evidence>
<dbReference type="PANTHER" id="PTHR24096:SF295">
    <property type="entry name" value="ACETYL-COA SYNTHETASE-LIKE PROTEIN"/>
    <property type="match status" value="1"/>
</dbReference>
<dbReference type="Pfam" id="PF13193">
    <property type="entry name" value="AMP-binding_C"/>
    <property type="match status" value="1"/>
</dbReference>
<gene>
    <name evidence="4" type="ORF">ACRE_040600</name>
</gene>
<feature type="domain" description="AMP-binding enzyme C-terminal" evidence="3">
    <location>
        <begin position="532"/>
        <end position="615"/>
    </location>
</feature>
<keyword evidence="4" id="KW-0436">Ligase</keyword>
<dbReference type="AlphaFoldDB" id="A0A086T6W9"/>
<evidence type="ECO:0000313" key="5">
    <source>
        <dbReference type="Proteomes" id="UP000029964"/>
    </source>
</evidence>
<evidence type="ECO:0000259" key="2">
    <source>
        <dbReference type="Pfam" id="PF00501"/>
    </source>
</evidence>
<accession>A0A086T6W9</accession>
<evidence type="ECO:0000259" key="3">
    <source>
        <dbReference type="Pfam" id="PF13193"/>
    </source>
</evidence>
<dbReference type="InterPro" id="IPR020845">
    <property type="entry name" value="AMP-binding_CS"/>
</dbReference>
<keyword evidence="1" id="KW-0472">Membrane</keyword>